<dbReference type="CDD" id="cd23669">
    <property type="entry name" value="GH55_SacteLam55A-like"/>
    <property type="match status" value="1"/>
</dbReference>
<organism evidence="1 2">
    <name type="scientific">Diaminobutyricimonas aerilata</name>
    <dbReference type="NCBI Taxonomy" id="1162967"/>
    <lineage>
        <taxon>Bacteria</taxon>
        <taxon>Bacillati</taxon>
        <taxon>Actinomycetota</taxon>
        <taxon>Actinomycetes</taxon>
        <taxon>Micrococcales</taxon>
        <taxon>Microbacteriaceae</taxon>
        <taxon>Diaminobutyricimonas</taxon>
    </lineage>
</organism>
<keyword evidence="2" id="KW-1185">Reference proteome</keyword>
<name>A0A2M9CII7_9MICO</name>
<dbReference type="GO" id="GO:0005975">
    <property type="term" value="P:carbohydrate metabolic process"/>
    <property type="evidence" value="ECO:0007669"/>
    <property type="project" value="UniProtKB-ARBA"/>
</dbReference>
<dbReference type="InterPro" id="IPR013783">
    <property type="entry name" value="Ig-like_fold"/>
</dbReference>
<sequence>MSTRMPAPRPRVDLPRRIGAGVIAGALLAGAINLGTGDVAYAAEPDLGPNVIVFDPSMPVEEINSTLAGISGEAEFSQNRHAVFFKPGTYGDASGEDDPATATGIVNAELGYYTAISGLGASPEDVRINGALHVEPVRACEANPWDCPQPGSLTRFWRSLSNMTINPIQRPVGVDADRPFPSGITDPHTMRYAVSQAAPLRRMNIEGNLTLFGRVGEYASGGYLANSNVDGTLISGSQQQWFTRDSTVGTWDGGVWNTVFSGVEGAPATDFGQPVGSGTGNKTTLETTPITREAPYLYIDDAGHYRVFVPAARTETRGHDWSTDADAGDSLPLEDFFIVKEGATAAQINAQLAAGKHLLITPGVYHLDAALHVDRAETVVLGLGYASLVPTAGDAAIEVGDVPGVTIAGITVDAGEQRSDVLVQVGPRGATAADPADPTTLSDVFIRVGGAWAGTATTSIEVNSPHTLLDHIWAWRADHGAGVAWDSNVGDHGLVVNGDDVTALGLFVEHYQKTQVQWNGERGRTVFYQSELPYDPPSQAAWMDGDRLGYASYRVADDVRHHLAEGLGVYAYFERGIDIRLESGIQAPRSPDVRFRSMTSVFLNGSGGIDHIINDAGATAEAPSGTSRQLVSYPPADTAAPTVRIDADPAAPGADGVYTRAVTLTVSGTDDFTPPPTLEVAVDGAAWAPVGEPLVLGDGAHTVEARATDSSGNRSTVARWSGTIRIAPVHDVPLEVSAHTQCLDGKAYIVASAVNRSGLAADIRLTSEEGTVKFTRVAPDDTVTYIWKASKRVPAGSATIAGYTWKDGQGKYSSYQVDYRATDCGKK</sequence>
<dbReference type="Gene3D" id="2.160.20.10">
    <property type="entry name" value="Single-stranded right-handed beta-helix, Pectin lyase-like"/>
    <property type="match status" value="1"/>
</dbReference>
<dbReference type="Proteomes" id="UP000228758">
    <property type="component" value="Unassembled WGS sequence"/>
</dbReference>
<dbReference type="Gene3D" id="2.60.40.10">
    <property type="entry name" value="Immunoglobulins"/>
    <property type="match status" value="1"/>
</dbReference>
<proteinExistence type="predicted"/>
<evidence type="ECO:0000313" key="2">
    <source>
        <dbReference type="Proteomes" id="UP000228758"/>
    </source>
</evidence>
<evidence type="ECO:0000313" key="1">
    <source>
        <dbReference type="EMBL" id="PJJ71746.1"/>
    </source>
</evidence>
<dbReference type="EMBL" id="PGFF01000001">
    <property type="protein sequence ID" value="PJJ71746.1"/>
    <property type="molecule type" value="Genomic_DNA"/>
</dbReference>
<dbReference type="InterPro" id="IPR012334">
    <property type="entry name" value="Pectin_lyas_fold"/>
</dbReference>
<protein>
    <submittedName>
        <fullName evidence="1">Uncharacterized protein</fullName>
    </submittedName>
</protein>
<dbReference type="AlphaFoldDB" id="A0A2M9CII7"/>
<accession>A0A2M9CII7</accession>
<comment type="caution">
    <text evidence="1">The sequence shown here is derived from an EMBL/GenBank/DDBJ whole genome shotgun (WGS) entry which is preliminary data.</text>
</comment>
<dbReference type="InterPro" id="IPR059186">
    <property type="entry name" value="SACTE_4363"/>
</dbReference>
<gene>
    <name evidence="1" type="ORF">CLV46_1299</name>
</gene>
<reference evidence="1 2" key="1">
    <citation type="submission" date="2017-11" db="EMBL/GenBank/DDBJ databases">
        <title>Genomic Encyclopedia of Archaeal and Bacterial Type Strains, Phase II (KMG-II): From Individual Species to Whole Genera.</title>
        <authorList>
            <person name="Goeker M."/>
        </authorList>
    </citation>
    <scope>NUCLEOTIDE SEQUENCE [LARGE SCALE GENOMIC DNA]</scope>
    <source>
        <strain evidence="1 2">DSM 27393</strain>
    </source>
</reference>